<dbReference type="Proteomes" id="UP001313282">
    <property type="component" value="Unassembled WGS sequence"/>
</dbReference>
<proteinExistence type="predicted"/>
<dbReference type="AlphaFoldDB" id="A0AAN8MKM9"/>
<keyword evidence="2" id="KW-1185">Reference proteome</keyword>
<evidence type="ECO:0000313" key="2">
    <source>
        <dbReference type="Proteomes" id="UP001313282"/>
    </source>
</evidence>
<gene>
    <name evidence="1" type="ORF">TWF718_009737</name>
</gene>
<protein>
    <submittedName>
        <fullName evidence="1">Uncharacterized protein</fullName>
    </submittedName>
</protein>
<accession>A0AAN8MKM9</accession>
<organism evidence="1 2">
    <name type="scientific">Orbilia javanica</name>
    <dbReference type="NCBI Taxonomy" id="47235"/>
    <lineage>
        <taxon>Eukaryota</taxon>
        <taxon>Fungi</taxon>
        <taxon>Dikarya</taxon>
        <taxon>Ascomycota</taxon>
        <taxon>Pezizomycotina</taxon>
        <taxon>Orbiliomycetes</taxon>
        <taxon>Orbiliales</taxon>
        <taxon>Orbiliaceae</taxon>
        <taxon>Orbilia</taxon>
    </lineage>
</organism>
<evidence type="ECO:0000313" key="1">
    <source>
        <dbReference type="EMBL" id="KAK6336949.1"/>
    </source>
</evidence>
<comment type="caution">
    <text evidence="1">The sequence shown here is derived from an EMBL/GenBank/DDBJ whole genome shotgun (WGS) entry which is preliminary data.</text>
</comment>
<sequence length="145" mass="16579">MMVPGAEDGELRAWKTGHDMAQDFARHSYDVLVKRLSDCIKFVQNTYWSRLENGENLDRDSFMKETFQARSSAQKCTERIGQALRDSHTAVSEELVEKCMEGFSESENVDSVQVDWMRRVAKIIEETGLCEREKTGEIFSTGDDA</sequence>
<reference evidence="1 2" key="1">
    <citation type="submission" date="2019-10" db="EMBL/GenBank/DDBJ databases">
        <authorList>
            <person name="Palmer J.M."/>
        </authorList>
    </citation>
    <scope>NUCLEOTIDE SEQUENCE [LARGE SCALE GENOMIC DNA]</scope>
    <source>
        <strain evidence="1 2">TWF718</strain>
    </source>
</reference>
<name>A0AAN8MKM9_9PEZI</name>
<dbReference type="EMBL" id="JAVHNR010000007">
    <property type="protein sequence ID" value="KAK6336949.1"/>
    <property type="molecule type" value="Genomic_DNA"/>
</dbReference>